<evidence type="ECO:0000313" key="3">
    <source>
        <dbReference type="Proteomes" id="UP000036834"/>
    </source>
</evidence>
<dbReference type="EMBL" id="LGIQ01000009">
    <property type="protein sequence ID" value="KNB70222.1"/>
    <property type="molecule type" value="Genomic_DNA"/>
</dbReference>
<dbReference type="AlphaFoldDB" id="A0A0K9YNJ0"/>
<dbReference type="OrthoDB" id="9936872at2"/>
<evidence type="ECO:0000313" key="4">
    <source>
        <dbReference type="Proteomes" id="UP000319578"/>
    </source>
</evidence>
<organism evidence="2 3">
    <name type="scientific">Brevibacillus reuszeri</name>
    <dbReference type="NCBI Taxonomy" id="54915"/>
    <lineage>
        <taxon>Bacteria</taxon>
        <taxon>Bacillati</taxon>
        <taxon>Bacillota</taxon>
        <taxon>Bacilli</taxon>
        <taxon>Bacillales</taxon>
        <taxon>Paenibacillaceae</taxon>
        <taxon>Brevibacillus</taxon>
    </lineage>
</organism>
<reference evidence="1 4" key="3">
    <citation type="submission" date="2019-06" db="EMBL/GenBank/DDBJ databases">
        <title>Whole genome shotgun sequence of Brevibacillus reuszeri NBRC 15719.</title>
        <authorList>
            <person name="Hosoyama A."/>
            <person name="Uohara A."/>
            <person name="Ohji S."/>
            <person name="Ichikawa N."/>
        </authorList>
    </citation>
    <scope>NUCLEOTIDE SEQUENCE [LARGE SCALE GENOMIC DNA]</scope>
    <source>
        <strain evidence="1 4">NBRC 15719</strain>
    </source>
</reference>
<reference evidence="2" key="2">
    <citation type="submission" date="2015-07" db="EMBL/GenBank/DDBJ databases">
        <title>MeaNS - Measles Nucleotide Surveillance Program.</title>
        <authorList>
            <person name="Tran T."/>
            <person name="Druce J."/>
        </authorList>
    </citation>
    <scope>NUCLEOTIDE SEQUENCE</scope>
    <source>
        <strain evidence="2">DSM 9887</strain>
    </source>
</reference>
<dbReference type="RefSeq" id="WP_049739191.1">
    <property type="nucleotide sequence ID" value="NZ_BJON01000028.1"/>
</dbReference>
<reference evidence="3" key="1">
    <citation type="submission" date="2015-07" db="EMBL/GenBank/DDBJ databases">
        <title>Genome sequencing project for genomic taxonomy and phylogenomics of Bacillus-like bacteria.</title>
        <authorList>
            <person name="Liu B."/>
            <person name="Wang J."/>
            <person name="Zhu Y."/>
            <person name="Liu G."/>
            <person name="Chen Q."/>
            <person name="Chen Z."/>
            <person name="Lan J."/>
            <person name="Che J."/>
            <person name="Ge C."/>
            <person name="Shi H."/>
            <person name="Pan Z."/>
            <person name="Liu X."/>
        </authorList>
    </citation>
    <scope>NUCLEOTIDE SEQUENCE [LARGE SCALE GENOMIC DNA]</scope>
    <source>
        <strain evidence="3">DSM 9887</strain>
    </source>
</reference>
<proteinExistence type="predicted"/>
<dbReference type="PATRIC" id="fig|54915.3.peg.1941"/>
<sequence>MSFEVRNIYHFKSQDSEEYEITDSEELAKSHDFDYRLAHKLELVEYYTDYGEVFHGFLNTYDGLVLWRQEEEEGESGYELLKEKDLPH</sequence>
<dbReference type="STRING" id="54915.ADS79_14735"/>
<accession>A0A0K9YNJ0</accession>
<dbReference type="Proteomes" id="UP000036834">
    <property type="component" value="Unassembled WGS sequence"/>
</dbReference>
<dbReference type="Proteomes" id="UP000319578">
    <property type="component" value="Unassembled WGS sequence"/>
</dbReference>
<name>A0A0K9YNJ0_9BACL</name>
<evidence type="ECO:0000313" key="2">
    <source>
        <dbReference type="EMBL" id="KNB70222.1"/>
    </source>
</evidence>
<keyword evidence="4" id="KW-1185">Reference proteome</keyword>
<gene>
    <name evidence="2" type="ORF">ADS79_14735</name>
    <name evidence="1" type="ORF">BRE01_60320</name>
</gene>
<evidence type="ECO:0000313" key="1">
    <source>
        <dbReference type="EMBL" id="GED72330.1"/>
    </source>
</evidence>
<protein>
    <submittedName>
        <fullName evidence="2">Uncharacterized protein</fullName>
    </submittedName>
</protein>
<comment type="caution">
    <text evidence="2">The sequence shown here is derived from an EMBL/GenBank/DDBJ whole genome shotgun (WGS) entry which is preliminary data.</text>
</comment>
<dbReference type="EMBL" id="BJON01000028">
    <property type="protein sequence ID" value="GED72330.1"/>
    <property type="molecule type" value="Genomic_DNA"/>
</dbReference>